<protein>
    <submittedName>
        <fullName evidence="1">Uncharacterized protein</fullName>
    </submittedName>
</protein>
<evidence type="ECO:0000313" key="2">
    <source>
        <dbReference type="Proteomes" id="UP000821845"/>
    </source>
</evidence>
<gene>
    <name evidence="1" type="ORF">HPB50_017157</name>
</gene>
<evidence type="ECO:0000313" key="1">
    <source>
        <dbReference type="EMBL" id="KAH6943200.1"/>
    </source>
</evidence>
<dbReference type="EMBL" id="CM023490">
    <property type="protein sequence ID" value="KAH6943200.1"/>
    <property type="molecule type" value="Genomic_DNA"/>
</dbReference>
<proteinExistence type="predicted"/>
<reference evidence="1" key="1">
    <citation type="submission" date="2020-05" db="EMBL/GenBank/DDBJ databases">
        <title>Large-scale comparative analyses of tick genomes elucidate their genetic diversity and vector capacities.</title>
        <authorList>
            <person name="Jia N."/>
            <person name="Wang J."/>
            <person name="Shi W."/>
            <person name="Du L."/>
            <person name="Sun Y."/>
            <person name="Zhan W."/>
            <person name="Jiang J."/>
            <person name="Wang Q."/>
            <person name="Zhang B."/>
            <person name="Ji P."/>
            <person name="Sakyi L.B."/>
            <person name="Cui X."/>
            <person name="Yuan T."/>
            <person name="Jiang B."/>
            <person name="Yang W."/>
            <person name="Lam T.T.-Y."/>
            <person name="Chang Q."/>
            <person name="Ding S."/>
            <person name="Wang X."/>
            <person name="Zhu J."/>
            <person name="Ruan X."/>
            <person name="Zhao L."/>
            <person name="Wei J."/>
            <person name="Que T."/>
            <person name="Du C."/>
            <person name="Cheng J."/>
            <person name="Dai P."/>
            <person name="Han X."/>
            <person name="Huang E."/>
            <person name="Gao Y."/>
            <person name="Liu J."/>
            <person name="Shao H."/>
            <person name="Ye R."/>
            <person name="Li L."/>
            <person name="Wei W."/>
            <person name="Wang X."/>
            <person name="Wang C."/>
            <person name="Yang T."/>
            <person name="Huo Q."/>
            <person name="Li W."/>
            <person name="Guo W."/>
            <person name="Chen H."/>
            <person name="Zhou L."/>
            <person name="Ni X."/>
            <person name="Tian J."/>
            <person name="Zhou Y."/>
            <person name="Sheng Y."/>
            <person name="Liu T."/>
            <person name="Pan Y."/>
            <person name="Xia L."/>
            <person name="Li J."/>
            <person name="Zhao F."/>
            <person name="Cao W."/>
        </authorList>
    </citation>
    <scope>NUCLEOTIDE SEQUENCE</scope>
    <source>
        <strain evidence="1">Hyas-2018</strain>
    </source>
</reference>
<dbReference type="Proteomes" id="UP000821845">
    <property type="component" value="Chromosome 10"/>
</dbReference>
<comment type="caution">
    <text evidence="1">The sequence shown here is derived from an EMBL/GenBank/DDBJ whole genome shotgun (WGS) entry which is preliminary data.</text>
</comment>
<organism evidence="1 2">
    <name type="scientific">Hyalomma asiaticum</name>
    <name type="common">Tick</name>
    <dbReference type="NCBI Taxonomy" id="266040"/>
    <lineage>
        <taxon>Eukaryota</taxon>
        <taxon>Metazoa</taxon>
        <taxon>Ecdysozoa</taxon>
        <taxon>Arthropoda</taxon>
        <taxon>Chelicerata</taxon>
        <taxon>Arachnida</taxon>
        <taxon>Acari</taxon>
        <taxon>Parasitiformes</taxon>
        <taxon>Ixodida</taxon>
        <taxon>Ixodoidea</taxon>
        <taxon>Ixodidae</taxon>
        <taxon>Hyalomminae</taxon>
        <taxon>Hyalomma</taxon>
    </lineage>
</organism>
<sequence>MQCVLRDKFRLYPNAEDDYDVTLFENSLVFEPCVKGKGLPPYRSRTEVRLEDVIGCHVMRVAENATGLKRSVSYFCVYAYHLVQKKKQNLCHRRQKRTYVFAVDHSGEYEANLAVSRVWQSAFLWLLRGVKPERGGGFRYLLHKPEDSSSGIVPSWLRNDGLGRKDEGGGVFRPFALDFVPLRHKKLSIGHRALNVEDWYTSSVADNNATTAAQTPANGVVVPDGSSSLSRQNSSSAVYKTCRTAVRFASQSVQPSVAEAVDASSSPATPESATFRVERLMELPSDRSAATTELHITNESPAFGRLASDGQACIPAELPAQRHYLVIVNPKSGPGRSLEIFLHRVRPILAEADISHLLLVTERRNHARDFIKNLQLNQWSGILIISGDGLLYEVYNGLMERPDWELAVKIPIGYHPRRIGEPYVSDPILASTLGIAKGRVAPLDLMKVETPSGPLYSFLNVGWGIMADIDIESEKLRAIGEIRFTLWAFWRVFNLRTYHGRISYLPASEKMKGSNSNGVISRLVTSSRNGPSFPPPRNRSSGTDLGDLCGQNGSARTLNRSESAPEGHHTGDHTSSRSCGKDGTDMEKAAECALPGGAEDQASPPATGEELPPELELVADSSVGRVPGPEPQASDDIDLFSKHFSLAARRNTAR</sequence>
<accession>A0ACB7T8N0</accession>
<name>A0ACB7T8N0_HYAAI</name>
<keyword evidence="2" id="KW-1185">Reference proteome</keyword>